<dbReference type="Proteomes" id="UP000034805">
    <property type="component" value="Unassembled WGS sequence"/>
</dbReference>
<dbReference type="SMART" id="SM00148">
    <property type="entry name" value="PLCXc"/>
    <property type="match status" value="1"/>
</dbReference>
<accession>A0A0P7V1E9</accession>
<dbReference type="EMBL" id="JARO02004669">
    <property type="protein sequence ID" value="KPP68101.1"/>
    <property type="molecule type" value="Genomic_DNA"/>
</dbReference>
<dbReference type="GO" id="GO:0008081">
    <property type="term" value="F:phosphoric diester hydrolase activity"/>
    <property type="evidence" value="ECO:0007669"/>
    <property type="project" value="InterPro"/>
</dbReference>
<reference evidence="2 3" key="1">
    <citation type="submission" date="2015-08" db="EMBL/GenBank/DDBJ databases">
        <title>The genome of the Asian arowana (Scleropages formosus).</title>
        <authorList>
            <person name="Tan M.H."/>
            <person name="Gan H.M."/>
            <person name="Croft L.J."/>
            <person name="Austin C.M."/>
        </authorList>
    </citation>
    <scope>NUCLEOTIDE SEQUENCE [LARGE SCALE GENOMIC DNA]</scope>
    <source>
        <strain evidence="2">Aro1</strain>
    </source>
</reference>
<organism evidence="2 3">
    <name type="scientific">Scleropages formosus</name>
    <name type="common">Asian bonytongue</name>
    <name type="synonym">Osteoglossum formosum</name>
    <dbReference type="NCBI Taxonomy" id="113540"/>
    <lineage>
        <taxon>Eukaryota</taxon>
        <taxon>Metazoa</taxon>
        <taxon>Chordata</taxon>
        <taxon>Craniata</taxon>
        <taxon>Vertebrata</taxon>
        <taxon>Euteleostomi</taxon>
        <taxon>Actinopterygii</taxon>
        <taxon>Neopterygii</taxon>
        <taxon>Teleostei</taxon>
        <taxon>Osteoglossocephala</taxon>
        <taxon>Osteoglossomorpha</taxon>
        <taxon>Osteoglossiformes</taxon>
        <taxon>Osteoglossidae</taxon>
        <taxon>Scleropages</taxon>
    </lineage>
</organism>
<dbReference type="Pfam" id="PF00388">
    <property type="entry name" value="PI-PLC-X"/>
    <property type="match status" value="1"/>
</dbReference>
<protein>
    <submittedName>
        <fullName evidence="2">PI-PLC X domain-containing protein 1-like</fullName>
    </submittedName>
</protein>
<dbReference type="PROSITE" id="PS50007">
    <property type="entry name" value="PIPLC_X_DOMAIN"/>
    <property type="match status" value="2"/>
</dbReference>
<feature type="domain" description="Phosphatidylinositol-specific phospholipase C X" evidence="1">
    <location>
        <begin position="37"/>
        <end position="209"/>
    </location>
</feature>
<sequence length="968" mass="110265">MYERAVIIIMSSAESNGLLRDLPRDTWMSHLPRALWDLPLCNLAIPGSHNTVTYCLDKNDRSPVDLTQPDVLQKLDKYMKPLIRPFVYKWAITQESTVKEQLDCGVRYCDLRIAHRPNDNTSDLYFYHGVYTTVTVEAVLKEIREWLDSHPREVVILSFSHFQGLGPELHNHLVETIKNVFATKLCPKTETVTLRNLWHLGYQVIVSYEHNIKNCHNELWSHIPYWWANKCKAEALIEEFERRRRQSSRPGGFFVTGINLTEDLKYICSHPTESLKDLVMSTYPVLLEWVEGLYPGSNPGSVNIIAGDFVTESQLLPEELCALPLSTLAIPGSHDTMTYCLDLQSPVLPSQPLILRLLDRAVPCITRPCLYKWGSTQVACLPLRSAVRFRVQNISEQLDAGIRYFDLRVAHKDSDSGCTLYFAHGIYTLTTVMDALEEVSCWLKCHVKEVVILACSMFDGLKSDEHEQLIRFIANLFGKKMCPKEVTNGLLTAVLGQKDAVDRASSPVTPSLKSMWEKGYQVIVSYDDAAGSVSENLWPKIPYWWANEVDPLKVIRFLEEQKQIGRPEGFFVAGLNLTEDTKYILTHPGQSLNHLTLQSYATFLRWVEKQSPGPGKSCLNIICGDFVGAACGNETVPATNSFASAVIALNGKLLERLPPLADWMSRLPEELWDVALNHLAIPGSHDAMSYCLDVSSPLVRSESNAFRLLDTFFYFLTRPVIYRWATTQENDLVHQLDAGIRYFDLRIARRPHDPSDNIYFKHVIYTSFTVLETLKEVATWLKAHPKEVVILACRHFEGLSDELHETFIHSLKMVFGSKLCPRNERLLTLRSLWASGYQVLLSYDDQAAEKHPELWPPIPYLWANQRSAEHLLQYLERQKRMGRPEGFFVSGLNLTADRLFITLHPGQSLRTLTMQNAQQLMDWLQDQRPGPDSTSLNIVGGDFVGLVHFCPLVIALNKKLVQPRTEKH</sequence>
<evidence type="ECO:0000259" key="1">
    <source>
        <dbReference type="SMART" id="SM00148"/>
    </source>
</evidence>
<dbReference type="InterPro" id="IPR042158">
    <property type="entry name" value="PLCXD1/2/3"/>
</dbReference>
<dbReference type="CDD" id="cd08616">
    <property type="entry name" value="PI-PLCXD1c"/>
    <property type="match status" value="3"/>
</dbReference>
<dbReference type="InterPro" id="IPR051057">
    <property type="entry name" value="PI-PLC_domain"/>
</dbReference>
<gene>
    <name evidence="2" type="ORF">Z043_113245</name>
</gene>
<dbReference type="Gene3D" id="3.20.20.190">
    <property type="entry name" value="Phosphatidylinositol (PI) phosphodiesterase"/>
    <property type="match status" value="3"/>
</dbReference>
<dbReference type="SUPFAM" id="SSF51695">
    <property type="entry name" value="PLC-like phosphodiesterases"/>
    <property type="match status" value="3"/>
</dbReference>
<name>A0A0P7V1E9_SCLFO</name>
<dbReference type="PANTHER" id="PTHR13593:SF24">
    <property type="entry name" value="PI-PLC X DOMAIN-CONTAINING PROTEIN 1"/>
    <property type="match status" value="1"/>
</dbReference>
<comment type="caution">
    <text evidence="2">The sequence shown here is derived from an EMBL/GenBank/DDBJ whole genome shotgun (WGS) entry which is preliminary data.</text>
</comment>
<evidence type="ECO:0000313" key="3">
    <source>
        <dbReference type="Proteomes" id="UP000034805"/>
    </source>
</evidence>
<dbReference type="GO" id="GO:0006629">
    <property type="term" value="P:lipid metabolic process"/>
    <property type="evidence" value="ECO:0007669"/>
    <property type="project" value="InterPro"/>
</dbReference>
<evidence type="ECO:0000313" key="2">
    <source>
        <dbReference type="EMBL" id="KPP68101.1"/>
    </source>
</evidence>
<dbReference type="InterPro" id="IPR000909">
    <property type="entry name" value="PLipase_C_PInositol-sp_X_dom"/>
</dbReference>
<dbReference type="AlphaFoldDB" id="A0A0P7V1E9"/>
<dbReference type="STRING" id="113540.ENSSFOP00015071748"/>
<dbReference type="PANTHER" id="PTHR13593">
    <property type="match status" value="1"/>
</dbReference>
<proteinExistence type="predicted"/>
<dbReference type="InterPro" id="IPR017946">
    <property type="entry name" value="PLC-like_Pdiesterase_TIM-brl"/>
</dbReference>